<comment type="caution">
    <text evidence="1">The sequence shown here is derived from an EMBL/GenBank/DDBJ whole genome shotgun (WGS) entry which is preliminary data.</text>
</comment>
<protein>
    <recommendedName>
        <fullName evidence="2">Radical SAM core domain-containing protein</fullName>
    </recommendedName>
</protein>
<evidence type="ECO:0000313" key="1">
    <source>
        <dbReference type="EMBL" id="KKN17156.1"/>
    </source>
</evidence>
<dbReference type="SUPFAM" id="SSF102114">
    <property type="entry name" value="Radical SAM enzymes"/>
    <property type="match status" value="1"/>
</dbReference>
<organism evidence="1">
    <name type="scientific">marine sediment metagenome</name>
    <dbReference type="NCBI Taxonomy" id="412755"/>
    <lineage>
        <taxon>unclassified sequences</taxon>
        <taxon>metagenomes</taxon>
        <taxon>ecological metagenomes</taxon>
    </lineage>
</organism>
<dbReference type="Gene3D" id="3.30.750.200">
    <property type="match status" value="1"/>
</dbReference>
<name>A0A0F9QVH9_9ZZZZ</name>
<reference evidence="1" key="1">
    <citation type="journal article" date="2015" name="Nature">
        <title>Complex archaea that bridge the gap between prokaryotes and eukaryotes.</title>
        <authorList>
            <person name="Spang A."/>
            <person name="Saw J.H."/>
            <person name="Jorgensen S.L."/>
            <person name="Zaremba-Niedzwiedzka K."/>
            <person name="Martijn J."/>
            <person name="Lind A.E."/>
            <person name="van Eijk R."/>
            <person name="Schleper C."/>
            <person name="Guy L."/>
            <person name="Ettema T.J."/>
        </authorList>
    </citation>
    <scope>NUCLEOTIDE SEQUENCE</scope>
</reference>
<accession>A0A0F9QVH9</accession>
<proteinExistence type="predicted"/>
<sequence length="123" mass="14308">FMIGSPGETMQQARETVEWALHCGADYVYFSVTSPTPGSRLYKQGMEEGWFDDYWGEFAWDPSPKFQARYWDEDHREELYELMGYGYRKFYSSPRFLARQALKVRSLGELVGKARIAAGLLAR</sequence>
<feature type="non-terminal residue" evidence="1">
    <location>
        <position position="1"/>
    </location>
</feature>
<dbReference type="InterPro" id="IPR058240">
    <property type="entry name" value="rSAM_sf"/>
</dbReference>
<dbReference type="AlphaFoldDB" id="A0A0F9QVH9"/>
<evidence type="ECO:0008006" key="2">
    <source>
        <dbReference type="Google" id="ProtNLM"/>
    </source>
</evidence>
<gene>
    <name evidence="1" type="ORF">LCGC14_0968560</name>
</gene>
<dbReference type="EMBL" id="LAZR01003549">
    <property type="protein sequence ID" value="KKN17156.1"/>
    <property type="molecule type" value="Genomic_DNA"/>
</dbReference>